<dbReference type="GeneID" id="81372770"/>
<name>A0A9W9VNX8_9EURO</name>
<proteinExistence type="predicted"/>
<keyword evidence="2" id="KW-1185">Reference proteome</keyword>
<accession>A0A9W9VNX8</accession>
<protein>
    <submittedName>
        <fullName evidence="1">Uncharacterized protein</fullName>
    </submittedName>
</protein>
<sequence>MDQPQEQGPPGPFHALYLAAKETTTVFRYSRSLWLIWPTLEDVEVIIDADPNGARGLLLQAGSGFSLTMANKLFFTTGTQRIIVELLRAGSTCYLRFPDVMTISLLTLTVSGRPMCVGKTPIISKSARPRRIEKAATDMEDVEELLNWLARDGVKVNFEGYPKEAENYLLSAVRKLYQMKAFIRPLLRATLEEEHFRFVSN</sequence>
<dbReference type="OrthoDB" id="10066232at2759"/>
<evidence type="ECO:0000313" key="2">
    <source>
        <dbReference type="Proteomes" id="UP001147747"/>
    </source>
</evidence>
<dbReference type="AlphaFoldDB" id="A0A9W9VNX8"/>
<dbReference type="RefSeq" id="XP_056484410.1">
    <property type="nucleotide sequence ID" value="XM_056633790.1"/>
</dbReference>
<reference evidence="1" key="2">
    <citation type="journal article" date="2023" name="IMA Fungus">
        <title>Comparative genomic study of the Penicillium genus elucidates a diverse pangenome and 15 lateral gene transfer events.</title>
        <authorList>
            <person name="Petersen C."/>
            <person name="Sorensen T."/>
            <person name="Nielsen M.R."/>
            <person name="Sondergaard T.E."/>
            <person name="Sorensen J.L."/>
            <person name="Fitzpatrick D.A."/>
            <person name="Frisvad J.C."/>
            <person name="Nielsen K.L."/>
        </authorList>
    </citation>
    <scope>NUCLEOTIDE SEQUENCE</scope>
    <source>
        <strain evidence="1">IBT 29677</strain>
    </source>
</reference>
<dbReference type="Proteomes" id="UP001147747">
    <property type="component" value="Unassembled WGS sequence"/>
</dbReference>
<organism evidence="1 2">
    <name type="scientific">Penicillium cosmopolitanum</name>
    <dbReference type="NCBI Taxonomy" id="1131564"/>
    <lineage>
        <taxon>Eukaryota</taxon>
        <taxon>Fungi</taxon>
        <taxon>Dikarya</taxon>
        <taxon>Ascomycota</taxon>
        <taxon>Pezizomycotina</taxon>
        <taxon>Eurotiomycetes</taxon>
        <taxon>Eurotiomycetidae</taxon>
        <taxon>Eurotiales</taxon>
        <taxon>Aspergillaceae</taxon>
        <taxon>Penicillium</taxon>
    </lineage>
</organism>
<gene>
    <name evidence="1" type="ORF">N7509_009153</name>
</gene>
<comment type="caution">
    <text evidence="1">The sequence shown here is derived from an EMBL/GenBank/DDBJ whole genome shotgun (WGS) entry which is preliminary data.</text>
</comment>
<reference evidence="1" key="1">
    <citation type="submission" date="2022-12" db="EMBL/GenBank/DDBJ databases">
        <authorList>
            <person name="Petersen C."/>
        </authorList>
    </citation>
    <scope>NUCLEOTIDE SEQUENCE</scope>
    <source>
        <strain evidence="1">IBT 29677</strain>
    </source>
</reference>
<evidence type="ECO:0000313" key="1">
    <source>
        <dbReference type="EMBL" id="KAJ5386612.1"/>
    </source>
</evidence>
<dbReference type="EMBL" id="JAPZBU010000009">
    <property type="protein sequence ID" value="KAJ5386612.1"/>
    <property type="molecule type" value="Genomic_DNA"/>
</dbReference>